<feature type="region of interest" description="Disordered" evidence="1">
    <location>
        <begin position="1"/>
        <end position="101"/>
    </location>
</feature>
<comment type="caution">
    <text evidence="2">The sequence shown here is derived from an EMBL/GenBank/DDBJ whole genome shotgun (WGS) entry which is preliminary data.</text>
</comment>
<reference evidence="2 3" key="1">
    <citation type="submission" date="2018-04" db="EMBL/GenBank/DDBJ databases">
        <title>Novel actinobacteria from marine sediment.</title>
        <authorList>
            <person name="Ng Z.Y."/>
            <person name="Tan G.Y.A."/>
        </authorList>
    </citation>
    <scope>NUCLEOTIDE SEQUENCE [LARGE SCALE GENOMIC DNA]</scope>
    <source>
        <strain evidence="2 3">TPS81</strain>
    </source>
</reference>
<feature type="region of interest" description="Disordered" evidence="1">
    <location>
        <begin position="446"/>
        <end position="534"/>
    </location>
</feature>
<feature type="compositionally biased region" description="Basic and acidic residues" evidence="1">
    <location>
        <begin position="56"/>
        <end position="65"/>
    </location>
</feature>
<sequence>MSRTSPPAARDTFRPQDERGPNLYDGHRVDLMTDGNGQPVRITAQMELEAPAQLDPHAREPEPTRQDTPAEDTTTGLRRTQARDLINGGRPDAPARTPQAAGLDTIPTYTQKISTTVGDVDLRQRLHDLLNKAPGLPRYLKERPAAHDFLPTHYSDEQLAANAEHLMPPAPGHRSRNWMRDIFFSGRHTTALFADRTDATFHDPRPDSSLKISSQHDTSISRTKGSSLSGGVETEVRGAGNPNPSAESLRSTQGPDGLRANQANAPTIQPIWNPLTKTWTSGHSTSESATYSQKRSFDPQGGAIPYTANLDITGAAEVRKDWDFAVNIPRHSSGADYRGQRFTADRAEFGYVPTRSAYQARLVNDRYVPPGDGETAGRTEPQPNPNLDTRRFRVRPGFEDQGTHLGSTPRPQGAGGGSIPTGVQLEARLRRDNHALTGESREAVLAAAAGRSSPTSAARASSAKRRHCRPRAGPPTPRPGAPDGSSSSRRWSRLRCRAATSPVTCRAAFPAPGSSTSRRLPPSARRPGRTRRTP</sequence>
<gene>
    <name evidence="2" type="ORF">DEF24_25885</name>
</gene>
<organism evidence="2 3">
    <name type="scientific">Marinitenerispora sediminis</name>
    <dbReference type="NCBI Taxonomy" id="1931232"/>
    <lineage>
        <taxon>Bacteria</taxon>
        <taxon>Bacillati</taxon>
        <taxon>Actinomycetota</taxon>
        <taxon>Actinomycetes</taxon>
        <taxon>Streptosporangiales</taxon>
        <taxon>Nocardiopsidaceae</taxon>
        <taxon>Marinitenerispora</taxon>
    </lineage>
</organism>
<dbReference type="Proteomes" id="UP000253318">
    <property type="component" value="Unassembled WGS sequence"/>
</dbReference>
<keyword evidence="3" id="KW-1185">Reference proteome</keyword>
<proteinExistence type="predicted"/>
<dbReference type="EMBL" id="QEIN01000365">
    <property type="protein sequence ID" value="RCV48846.1"/>
    <property type="molecule type" value="Genomic_DNA"/>
</dbReference>
<feature type="compositionally biased region" description="Basic and acidic residues" evidence="1">
    <location>
        <begin position="11"/>
        <end position="31"/>
    </location>
</feature>
<accession>A0A368SY77</accession>
<name>A0A368SY77_9ACTN</name>
<protein>
    <submittedName>
        <fullName evidence="2">Uncharacterized protein</fullName>
    </submittedName>
</protein>
<feature type="compositionally biased region" description="Basic and acidic residues" evidence="1">
    <location>
        <begin position="388"/>
        <end position="402"/>
    </location>
</feature>
<feature type="compositionally biased region" description="Basic and acidic residues" evidence="1">
    <location>
        <begin position="197"/>
        <end position="208"/>
    </location>
</feature>
<feature type="compositionally biased region" description="Polar residues" evidence="1">
    <location>
        <begin position="210"/>
        <end position="229"/>
    </location>
</feature>
<dbReference type="AlphaFoldDB" id="A0A368SY77"/>
<feature type="compositionally biased region" description="Low complexity" evidence="1">
    <location>
        <begin position="446"/>
        <end position="461"/>
    </location>
</feature>
<feature type="region of interest" description="Disordered" evidence="1">
    <location>
        <begin position="197"/>
        <end position="262"/>
    </location>
</feature>
<feature type="compositionally biased region" description="Polar residues" evidence="1">
    <location>
        <begin position="242"/>
        <end position="254"/>
    </location>
</feature>
<evidence type="ECO:0000256" key="1">
    <source>
        <dbReference type="SAM" id="MobiDB-lite"/>
    </source>
</evidence>
<evidence type="ECO:0000313" key="2">
    <source>
        <dbReference type="EMBL" id="RCV48846.1"/>
    </source>
</evidence>
<evidence type="ECO:0000313" key="3">
    <source>
        <dbReference type="Proteomes" id="UP000253318"/>
    </source>
</evidence>
<feature type="region of interest" description="Disordered" evidence="1">
    <location>
        <begin position="366"/>
        <end position="421"/>
    </location>
</feature>